<dbReference type="AlphaFoldDB" id="A0A9N9JFP7"/>
<organism evidence="2 3">
    <name type="scientific">Acaulospora morrowiae</name>
    <dbReference type="NCBI Taxonomy" id="94023"/>
    <lineage>
        <taxon>Eukaryota</taxon>
        <taxon>Fungi</taxon>
        <taxon>Fungi incertae sedis</taxon>
        <taxon>Mucoromycota</taxon>
        <taxon>Glomeromycotina</taxon>
        <taxon>Glomeromycetes</taxon>
        <taxon>Diversisporales</taxon>
        <taxon>Acaulosporaceae</taxon>
        <taxon>Acaulospora</taxon>
    </lineage>
</organism>
<evidence type="ECO:0000313" key="2">
    <source>
        <dbReference type="EMBL" id="CAG8778247.1"/>
    </source>
</evidence>
<keyword evidence="1" id="KW-0175">Coiled coil</keyword>
<reference evidence="2" key="1">
    <citation type="submission" date="2021-06" db="EMBL/GenBank/DDBJ databases">
        <authorList>
            <person name="Kallberg Y."/>
            <person name="Tangrot J."/>
            <person name="Rosling A."/>
        </authorList>
    </citation>
    <scope>NUCLEOTIDE SEQUENCE</scope>
    <source>
        <strain evidence="2">CL551</strain>
    </source>
</reference>
<comment type="caution">
    <text evidence="2">The sequence shown here is derived from an EMBL/GenBank/DDBJ whole genome shotgun (WGS) entry which is preliminary data.</text>
</comment>
<feature type="coiled-coil region" evidence="1">
    <location>
        <begin position="5"/>
        <end position="32"/>
    </location>
</feature>
<proteinExistence type="predicted"/>
<protein>
    <submittedName>
        <fullName evidence="2">14294_t:CDS:1</fullName>
    </submittedName>
</protein>
<accession>A0A9N9JFP7</accession>
<sequence length="44" mass="5169">YQDAYHQLRQENDDLRNQLAQREVTIRALTIQLEHMKLGSSTSP</sequence>
<dbReference type="Proteomes" id="UP000789342">
    <property type="component" value="Unassembled WGS sequence"/>
</dbReference>
<gene>
    <name evidence="2" type="ORF">AMORRO_LOCUS17096</name>
</gene>
<dbReference type="EMBL" id="CAJVPV010050720">
    <property type="protein sequence ID" value="CAG8778247.1"/>
    <property type="molecule type" value="Genomic_DNA"/>
</dbReference>
<evidence type="ECO:0000256" key="1">
    <source>
        <dbReference type="SAM" id="Coils"/>
    </source>
</evidence>
<keyword evidence="3" id="KW-1185">Reference proteome</keyword>
<feature type="non-terminal residue" evidence="2">
    <location>
        <position position="1"/>
    </location>
</feature>
<evidence type="ECO:0000313" key="3">
    <source>
        <dbReference type="Proteomes" id="UP000789342"/>
    </source>
</evidence>
<dbReference type="OrthoDB" id="10447765at2759"/>
<name>A0A9N9JFP7_9GLOM</name>